<dbReference type="GO" id="GO:0009094">
    <property type="term" value="P:L-phenylalanine biosynthetic process"/>
    <property type="evidence" value="ECO:0007669"/>
    <property type="project" value="UniProtKB-KW"/>
</dbReference>
<dbReference type="Proteomes" id="UP001170481">
    <property type="component" value="Unassembled WGS sequence"/>
</dbReference>
<dbReference type="EMBL" id="JAUORK010000011">
    <property type="protein sequence ID" value="MDO6672399.1"/>
    <property type="molecule type" value="Genomic_DNA"/>
</dbReference>
<accession>A0AAP4WYQ4</accession>
<comment type="catalytic activity">
    <reaction evidence="7">
        <text>prephenate + H(+) = 3-phenylpyruvate + CO2 + H2O</text>
        <dbReference type="Rhea" id="RHEA:21648"/>
        <dbReference type="ChEBI" id="CHEBI:15377"/>
        <dbReference type="ChEBI" id="CHEBI:15378"/>
        <dbReference type="ChEBI" id="CHEBI:16526"/>
        <dbReference type="ChEBI" id="CHEBI:18005"/>
        <dbReference type="ChEBI" id="CHEBI:29934"/>
        <dbReference type="EC" id="4.2.1.51"/>
    </reaction>
</comment>
<dbReference type="RefSeq" id="WP_054555027.1">
    <property type="nucleotide sequence ID" value="NZ_JAUORK010000011.1"/>
</dbReference>
<feature type="domain" description="Prephenate dehydratase" evidence="8">
    <location>
        <begin position="25"/>
        <end position="202"/>
    </location>
</feature>
<evidence type="ECO:0000313" key="10">
    <source>
        <dbReference type="Proteomes" id="UP001170481"/>
    </source>
</evidence>
<sequence>MKVTASEVHGDISPQGVIPAPDGLRVGYPGHLGGYSRECALKLYANDAQLKAYAGIDEVIRALAEGEIDTAVVPWSRGHQRPVRTTHQALAFWTGICVERRVFRAISLSLLGPPGASPSAVRRIVAREALFEECDAWLQQNLPEVERVECLHMADALDMAESRSDTLAIAPPSLARRPGLVCLAQRIEDDPGRVAQFAVLRRDHARVRGQCFSCDATVDEGQGNAVLSGASEPTG</sequence>
<evidence type="ECO:0000256" key="4">
    <source>
        <dbReference type="ARBA" id="ARBA00023141"/>
    </source>
</evidence>
<dbReference type="AlphaFoldDB" id="A0AAP4WYQ4"/>
<dbReference type="PROSITE" id="PS51171">
    <property type="entry name" value="PREPHENATE_DEHYDR_3"/>
    <property type="match status" value="1"/>
</dbReference>
<evidence type="ECO:0000256" key="2">
    <source>
        <dbReference type="ARBA" id="ARBA00013147"/>
    </source>
</evidence>
<keyword evidence="3" id="KW-0028">Amino-acid biosynthesis</keyword>
<proteinExistence type="predicted"/>
<gene>
    <name evidence="9" type="ORF">Q4535_09740</name>
</gene>
<dbReference type="Pfam" id="PF00800">
    <property type="entry name" value="PDT"/>
    <property type="match status" value="1"/>
</dbReference>
<organism evidence="9 10">
    <name type="scientific">Cobetia amphilecti</name>
    <dbReference type="NCBI Taxonomy" id="1055104"/>
    <lineage>
        <taxon>Bacteria</taxon>
        <taxon>Pseudomonadati</taxon>
        <taxon>Pseudomonadota</taxon>
        <taxon>Gammaproteobacteria</taxon>
        <taxon>Oceanospirillales</taxon>
        <taxon>Halomonadaceae</taxon>
        <taxon>Cobetia</taxon>
    </lineage>
</organism>
<evidence type="ECO:0000256" key="1">
    <source>
        <dbReference type="ARBA" id="ARBA00004741"/>
    </source>
</evidence>
<dbReference type="EC" id="4.2.1.51" evidence="2"/>
<dbReference type="PANTHER" id="PTHR21022">
    <property type="entry name" value="PREPHENATE DEHYDRATASE P PROTEIN"/>
    <property type="match status" value="1"/>
</dbReference>
<keyword evidence="6" id="KW-0456">Lyase</keyword>
<name>A0AAP4WYQ4_9GAMM</name>
<evidence type="ECO:0000256" key="5">
    <source>
        <dbReference type="ARBA" id="ARBA00023222"/>
    </source>
</evidence>
<keyword evidence="4" id="KW-0057">Aromatic amino acid biosynthesis</keyword>
<comment type="pathway">
    <text evidence="1">Amino-acid biosynthesis; L-phenylalanine biosynthesis; phenylpyruvate from prephenate: step 1/1.</text>
</comment>
<evidence type="ECO:0000256" key="6">
    <source>
        <dbReference type="ARBA" id="ARBA00023239"/>
    </source>
</evidence>
<keyword evidence="5" id="KW-0584">Phenylalanine biosynthesis</keyword>
<evidence type="ECO:0000259" key="8">
    <source>
        <dbReference type="PROSITE" id="PS51171"/>
    </source>
</evidence>
<dbReference type="InterPro" id="IPR001086">
    <property type="entry name" value="Preph_deHydtase"/>
</dbReference>
<evidence type="ECO:0000256" key="3">
    <source>
        <dbReference type="ARBA" id="ARBA00022605"/>
    </source>
</evidence>
<evidence type="ECO:0000256" key="7">
    <source>
        <dbReference type="ARBA" id="ARBA00047848"/>
    </source>
</evidence>
<protein>
    <recommendedName>
        <fullName evidence="2">prephenate dehydratase</fullName>
        <ecNumber evidence="2">4.2.1.51</ecNumber>
    </recommendedName>
</protein>
<dbReference type="GO" id="GO:0005737">
    <property type="term" value="C:cytoplasm"/>
    <property type="evidence" value="ECO:0007669"/>
    <property type="project" value="TreeGrafter"/>
</dbReference>
<dbReference type="PANTHER" id="PTHR21022:SF19">
    <property type="entry name" value="PREPHENATE DEHYDRATASE-RELATED"/>
    <property type="match status" value="1"/>
</dbReference>
<comment type="caution">
    <text evidence="9">The sequence shown here is derived from an EMBL/GenBank/DDBJ whole genome shotgun (WGS) entry which is preliminary data.</text>
</comment>
<evidence type="ECO:0000313" key="9">
    <source>
        <dbReference type="EMBL" id="MDO6672399.1"/>
    </source>
</evidence>
<dbReference type="Gene3D" id="3.40.190.10">
    <property type="entry name" value="Periplasmic binding protein-like II"/>
    <property type="match status" value="2"/>
</dbReference>
<dbReference type="GO" id="GO:0004664">
    <property type="term" value="F:prephenate dehydratase activity"/>
    <property type="evidence" value="ECO:0007669"/>
    <property type="project" value="UniProtKB-EC"/>
</dbReference>
<reference evidence="9" key="1">
    <citation type="submission" date="2023-07" db="EMBL/GenBank/DDBJ databases">
        <title>Genome content predicts the carbon catabolic preferences of heterotrophic bacteria.</title>
        <authorList>
            <person name="Gralka M."/>
        </authorList>
    </citation>
    <scope>NUCLEOTIDE SEQUENCE</scope>
    <source>
        <strain evidence="9">C2R13</strain>
    </source>
</reference>
<dbReference type="SUPFAM" id="SSF53850">
    <property type="entry name" value="Periplasmic binding protein-like II"/>
    <property type="match status" value="1"/>
</dbReference>